<reference evidence="5 6" key="1">
    <citation type="submission" date="2018-06" db="EMBL/GenBank/DDBJ databases">
        <authorList>
            <consortium name="Pathogen Informatics"/>
            <person name="Doyle S."/>
        </authorList>
    </citation>
    <scope>NUCLEOTIDE SEQUENCE [LARGE SCALE GENOMIC DNA]</scope>
    <source>
        <strain evidence="5 6">NCTC1934</strain>
    </source>
</reference>
<keyword evidence="3" id="KW-0804">Transcription</keyword>
<dbReference type="AlphaFoldDB" id="A0A378Y7I8"/>
<sequence>MKRGDRKSTCPMNLFLELFGDPWTLLLLRDMLLLGKRRPAEFLESDERISTNILTDRLKRLEAADMVRRRGTGQRNQVHYLPTEKAVDVLPVLFDMALWSMRHESDSAPLQSVIDRIRTDPDAYIADIRADITRETAAA</sequence>
<dbReference type="Gene3D" id="1.10.10.10">
    <property type="entry name" value="Winged helix-like DNA-binding domain superfamily/Winged helix DNA-binding domain"/>
    <property type="match status" value="1"/>
</dbReference>
<accession>A0A378Y7I8</accession>
<name>A0A378Y7I8_9NOCA</name>
<keyword evidence="2" id="KW-0238">DNA-binding</keyword>
<dbReference type="InterPro" id="IPR036388">
    <property type="entry name" value="WH-like_DNA-bd_sf"/>
</dbReference>
<gene>
    <name evidence="5" type="ORF">NCTC1934_00611</name>
</gene>
<keyword evidence="1" id="KW-0805">Transcription regulation</keyword>
<dbReference type="EMBL" id="UGRY01000002">
    <property type="protein sequence ID" value="SUA73175.1"/>
    <property type="molecule type" value="Genomic_DNA"/>
</dbReference>
<dbReference type="PANTHER" id="PTHR33204:SF37">
    <property type="entry name" value="HTH-TYPE TRANSCRIPTIONAL REGULATOR YODB"/>
    <property type="match status" value="1"/>
</dbReference>
<evidence type="ECO:0000256" key="3">
    <source>
        <dbReference type="ARBA" id="ARBA00023163"/>
    </source>
</evidence>
<dbReference type="Proteomes" id="UP000255467">
    <property type="component" value="Unassembled WGS sequence"/>
</dbReference>
<organism evidence="5 6">
    <name type="scientific">Nocardia otitidiscaviarum</name>
    <dbReference type="NCBI Taxonomy" id="1823"/>
    <lineage>
        <taxon>Bacteria</taxon>
        <taxon>Bacillati</taxon>
        <taxon>Actinomycetota</taxon>
        <taxon>Actinomycetes</taxon>
        <taxon>Mycobacteriales</taxon>
        <taxon>Nocardiaceae</taxon>
        <taxon>Nocardia</taxon>
    </lineage>
</organism>
<evidence type="ECO:0000256" key="2">
    <source>
        <dbReference type="ARBA" id="ARBA00023125"/>
    </source>
</evidence>
<dbReference type="PROSITE" id="PS51118">
    <property type="entry name" value="HTH_HXLR"/>
    <property type="match status" value="1"/>
</dbReference>
<dbReference type="PANTHER" id="PTHR33204">
    <property type="entry name" value="TRANSCRIPTIONAL REGULATOR, MARR FAMILY"/>
    <property type="match status" value="1"/>
</dbReference>
<evidence type="ECO:0000313" key="6">
    <source>
        <dbReference type="Proteomes" id="UP000255467"/>
    </source>
</evidence>
<protein>
    <submittedName>
        <fullName evidence="5">HxlR-like helix-turn-helix</fullName>
    </submittedName>
</protein>
<dbReference type="OrthoDB" id="9792527at2"/>
<evidence type="ECO:0000313" key="5">
    <source>
        <dbReference type="EMBL" id="SUA73175.1"/>
    </source>
</evidence>
<dbReference type="Pfam" id="PF01638">
    <property type="entry name" value="HxlR"/>
    <property type="match status" value="1"/>
</dbReference>
<proteinExistence type="predicted"/>
<evidence type="ECO:0000259" key="4">
    <source>
        <dbReference type="PROSITE" id="PS51118"/>
    </source>
</evidence>
<dbReference type="GO" id="GO:0003677">
    <property type="term" value="F:DNA binding"/>
    <property type="evidence" value="ECO:0007669"/>
    <property type="project" value="UniProtKB-KW"/>
</dbReference>
<dbReference type="InterPro" id="IPR036390">
    <property type="entry name" value="WH_DNA-bd_sf"/>
</dbReference>
<keyword evidence="6" id="KW-1185">Reference proteome</keyword>
<dbReference type="RefSeq" id="WP_039817000.1">
    <property type="nucleotide sequence ID" value="NZ_UGRY01000002.1"/>
</dbReference>
<dbReference type="SUPFAM" id="SSF46785">
    <property type="entry name" value="Winged helix' DNA-binding domain"/>
    <property type="match status" value="1"/>
</dbReference>
<evidence type="ECO:0000256" key="1">
    <source>
        <dbReference type="ARBA" id="ARBA00023015"/>
    </source>
</evidence>
<feature type="domain" description="HTH hxlR-type" evidence="4">
    <location>
        <begin position="10"/>
        <end position="108"/>
    </location>
</feature>
<dbReference type="STRING" id="1406858.GCA_000710895_01367"/>
<dbReference type="InterPro" id="IPR002577">
    <property type="entry name" value="HTH_HxlR"/>
</dbReference>